<gene>
    <name evidence="2" type="ORF">AELLOGFF_06390</name>
</gene>
<keyword evidence="1" id="KW-1133">Transmembrane helix</keyword>
<keyword evidence="3" id="KW-1185">Reference proteome</keyword>
<keyword evidence="1" id="KW-0472">Membrane</keyword>
<proteinExistence type="predicted"/>
<dbReference type="AlphaFoldDB" id="A0A5S9R7Y4"/>
<evidence type="ECO:0000313" key="2">
    <source>
        <dbReference type="EMBL" id="CAA0134571.1"/>
    </source>
</evidence>
<name>A0A5S9R7Y4_MYCVN</name>
<dbReference type="OrthoDB" id="4722315at2"/>
<evidence type="ECO:0000256" key="1">
    <source>
        <dbReference type="SAM" id="Phobius"/>
    </source>
</evidence>
<keyword evidence="1" id="KW-0812">Transmembrane</keyword>
<dbReference type="InterPro" id="IPR010773">
    <property type="entry name" value="Mycophage_PG1_Gp7"/>
</dbReference>
<reference evidence="2 3" key="1">
    <citation type="submission" date="2019-11" db="EMBL/GenBank/DDBJ databases">
        <authorList>
            <person name="Holert J."/>
        </authorList>
    </citation>
    <scope>NUCLEOTIDE SEQUENCE [LARGE SCALE GENOMIC DNA]</scope>
    <source>
        <strain evidence="2">BC8_1</strain>
    </source>
</reference>
<protein>
    <recommendedName>
        <fullName evidence="4">DUF1360 domain-containing protein</fullName>
    </recommendedName>
</protein>
<sequence>MNHSLGWTVLILVIYVLAAARITRLINADSITEPARMWIAGRAEAAKTKSDEASAASQPALADSYRKRAARGVKTYDFVICPWCVGFWVSLAGAIYLVPFLLGWHGGWVLPVAFAASHVIGKAAGLAQGD</sequence>
<evidence type="ECO:0008006" key="4">
    <source>
        <dbReference type="Google" id="ProtNLM"/>
    </source>
</evidence>
<organism evidence="2 3">
    <name type="scientific">Mycolicibacterium vanbaalenii</name>
    <name type="common">Mycobacterium vanbaalenii</name>
    <dbReference type="NCBI Taxonomy" id="110539"/>
    <lineage>
        <taxon>Bacteria</taxon>
        <taxon>Bacillati</taxon>
        <taxon>Actinomycetota</taxon>
        <taxon>Actinomycetes</taxon>
        <taxon>Mycobacteriales</taxon>
        <taxon>Mycobacteriaceae</taxon>
        <taxon>Mycolicibacterium</taxon>
    </lineage>
</organism>
<dbReference type="RefSeq" id="WP_159234786.1">
    <property type="nucleotide sequence ID" value="NZ_CACSIP010000055.1"/>
</dbReference>
<dbReference type="Pfam" id="PF07098">
    <property type="entry name" value="DUF1360"/>
    <property type="match status" value="1"/>
</dbReference>
<evidence type="ECO:0000313" key="3">
    <source>
        <dbReference type="Proteomes" id="UP000430146"/>
    </source>
</evidence>
<dbReference type="Proteomes" id="UP000430146">
    <property type="component" value="Unassembled WGS sequence"/>
</dbReference>
<dbReference type="EMBL" id="CACSIP010000055">
    <property type="protein sequence ID" value="CAA0134571.1"/>
    <property type="molecule type" value="Genomic_DNA"/>
</dbReference>
<feature type="transmembrane region" description="Helical" evidence="1">
    <location>
        <begin position="108"/>
        <end position="127"/>
    </location>
</feature>
<accession>A0A5S9R7Y4</accession>
<feature type="transmembrane region" description="Helical" evidence="1">
    <location>
        <begin position="6"/>
        <end position="27"/>
    </location>
</feature>
<feature type="transmembrane region" description="Helical" evidence="1">
    <location>
        <begin position="76"/>
        <end position="102"/>
    </location>
</feature>